<organism evidence="1 2">
    <name type="scientific">Hygrophoropsis aurantiaca</name>
    <dbReference type="NCBI Taxonomy" id="72124"/>
    <lineage>
        <taxon>Eukaryota</taxon>
        <taxon>Fungi</taxon>
        <taxon>Dikarya</taxon>
        <taxon>Basidiomycota</taxon>
        <taxon>Agaricomycotina</taxon>
        <taxon>Agaricomycetes</taxon>
        <taxon>Agaricomycetidae</taxon>
        <taxon>Boletales</taxon>
        <taxon>Coniophorineae</taxon>
        <taxon>Hygrophoropsidaceae</taxon>
        <taxon>Hygrophoropsis</taxon>
    </lineage>
</organism>
<keyword evidence="2" id="KW-1185">Reference proteome</keyword>
<gene>
    <name evidence="1" type="ORF">BJ138DRAFT_1021521</name>
</gene>
<sequence>MDIHQDTPTEILHTVLLGAVKYFWGQTAWILDKAHLLDTFQMRLEAVSKGGLNSPTLGAEYICHFKGSLIGKHFKSLAQVMPYLVYDLVPQTVLNGWSVIGELIVLLWHTEIEDTEVYLADLSRTIENFLSVSAQCAPSILLSKAKFHFLLHLPAYIRRFGPAVLFSTERFESFNHVFRLASIYSNRQAPSRDTCTTFAAQDVVKHVVTGGHWLDPESKRWVAAGKDIREYMDNHPEQRHLLGIPEISKKQIG</sequence>
<name>A0ACB7ZNJ8_9AGAM</name>
<dbReference type="Proteomes" id="UP000790377">
    <property type="component" value="Unassembled WGS sequence"/>
</dbReference>
<proteinExistence type="predicted"/>
<evidence type="ECO:0000313" key="1">
    <source>
        <dbReference type="EMBL" id="KAH7902785.1"/>
    </source>
</evidence>
<evidence type="ECO:0000313" key="2">
    <source>
        <dbReference type="Proteomes" id="UP000790377"/>
    </source>
</evidence>
<accession>A0ACB7ZNJ8</accession>
<comment type="caution">
    <text evidence="1">The sequence shown here is derived from an EMBL/GenBank/DDBJ whole genome shotgun (WGS) entry which is preliminary data.</text>
</comment>
<dbReference type="EMBL" id="MU269541">
    <property type="protein sequence ID" value="KAH7902785.1"/>
    <property type="molecule type" value="Genomic_DNA"/>
</dbReference>
<protein>
    <submittedName>
        <fullName evidence="1">Uncharacterized protein</fullName>
    </submittedName>
</protein>
<reference evidence="1" key="1">
    <citation type="journal article" date="2021" name="New Phytol.">
        <title>Evolutionary innovations through gain and loss of genes in the ectomycorrhizal Boletales.</title>
        <authorList>
            <person name="Wu G."/>
            <person name="Miyauchi S."/>
            <person name="Morin E."/>
            <person name="Kuo A."/>
            <person name="Drula E."/>
            <person name="Varga T."/>
            <person name="Kohler A."/>
            <person name="Feng B."/>
            <person name="Cao Y."/>
            <person name="Lipzen A."/>
            <person name="Daum C."/>
            <person name="Hundley H."/>
            <person name="Pangilinan J."/>
            <person name="Johnson J."/>
            <person name="Barry K."/>
            <person name="LaButti K."/>
            <person name="Ng V."/>
            <person name="Ahrendt S."/>
            <person name="Min B."/>
            <person name="Choi I.G."/>
            <person name="Park H."/>
            <person name="Plett J.M."/>
            <person name="Magnuson J."/>
            <person name="Spatafora J.W."/>
            <person name="Nagy L.G."/>
            <person name="Henrissat B."/>
            <person name="Grigoriev I.V."/>
            <person name="Yang Z.L."/>
            <person name="Xu J."/>
            <person name="Martin F.M."/>
        </authorList>
    </citation>
    <scope>NUCLEOTIDE SEQUENCE</scope>
    <source>
        <strain evidence="1">ATCC 28755</strain>
    </source>
</reference>